<evidence type="ECO:0000313" key="4">
    <source>
        <dbReference type="Proteomes" id="UP000501570"/>
    </source>
</evidence>
<dbReference type="RefSeq" id="WP_053328314.1">
    <property type="nucleotide sequence ID" value="NZ_CP009928.1"/>
</dbReference>
<dbReference type="PATRIC" id="fig|1324352.5.peg.2801"/>
<proteinExistence type="predicted"/>
<keyword evidence="4" id="KW-1185">Reference proteome</keyword>
<evidence type="ECO:0000313" key="2">
    <source>
        <dbReference type="EMBL" id="QIY90695.1"/>
    </source>
</evidence>
<name>A0A0G3M2S4_CHRGL</name>
<reference evidence="2 4" key="2">
    <citation type="submission" date="2019-09" db="EMBL/GenBank/DDBJ databases">
        <title>FDA dAtabase for Regulatory Grade micrObial Sequences (FDA-ARGOS): Supporting development and validation of Infectious Disease Dx tests.</title>
        <authorList>
            <person name="Sciortino C."/>
            <person name="Tallon L."/>
            <person name="Sadzewicz L."/>
            <person name="Vavikolanu K."/>
            <person name="Mehta A."/>
            <person name="Aluvathingal J."/>
            <person name="Nadendla S."/>
            <person name="Nandy P."/>
            <person name="Geyer C."/>
            <person name="Yan Y."/>
            <person name="Sichtig H."/>
        </authorList>
    </citation>
    <scope>NUCLEOTIDE SEQUENCE [LARGE SCALE GENOMIC DNA]</scope>
    <source>
        <strain evidence="2 4">FDAARGOS_636</strain>
    </source>
</reference>
<dbReference type="OrthoDB" id="5347149at2"/>
<evidence type="ECO:0008006" key="5">
    <source>
        <dbReference type="Google" id="ProtNLM"/>
    </source>
</evidence>
<dbReference type="EMBL" id="CP009928">
    <property type="protein sequence ID" value="AKK73481.1"/>
    <property type="molecule type" value="Genomic_DNA"/>
</dbReference>
<dbReference type="PROSITE" id="PS51257">
    <property type="entry name" value="PROKAR_LIPOPROTEIN"/>
    <property type="match status" value="1"/>
</dbReference>
<organism evidence="1 3">
    <name type="scientific">Chryseobacterium gallinarum</name>
    <dbReference type="NCBI Taxonomy" id="1324352"/>
    <lineage>
        <taxon>Bacteria</taxon>
        <taxon>Pseudomonadati</taxon>
        <taxon>Bacteroidota</taxon>
        <taxon>Flavobacteriia</taxon>
        <taxon>Flavobacteriales</taxon>
        <taxon>Weeksellaceae</taxon>
        <taxon>Chryseobacterium group</taxon>
        <taxon>Chryseobacterium</taxon>
    </lineage>
</organism>
<dbReference type="AlphaFoldDB" id="A0A0G3M2S4"/>
<reference evidence="1 3" key="1">
    <citation type="submission" date="2014-11" db="EMBL/GenBank/DDBJ databases">
        <authorList>
            <person name="Park G.-S."/>
            <person name="Hong S.-J."/>
            <person name="Jung B.K."/>
            <person name="Khan A.R."/>
            <person name="Kwak Y."/>
            <person name="Shin J.-H."/>
        </authorList>
    </citation>
    <scope>NUCLEOTIDE SEQUENCE [LARGE SCALE GENOMIC DNA]</scope>
    <source>
        <strain evidence="1 3">DSM 27622</strain>
    </source>
</reference>
<gene>
    <name evidence="2" type="ORF">FOB44_08440</name>
    <name evidence="1" type="ORF">OK18_13500</name>
</gene>
<sequence>MKNLLLIFLTSILFSGCGSLHGQNKVIEQFVKKVVETYNQKDSEKFNRLINKNTGLILITTLGPNNSWSKVQKICLDKKCLEKGMAESVGNPYQLFLEEYKTGNLNLNKVEFSEQSYFECDKITKQGIFIASENKFHTLSESVSLFIKHFQDIIGEKPDQKKKSELEKDRAEFKKIEFKSRRVTVNSKAGTFIFYMTYINGKWYLTIIDFASVDCSV</sequence>
<dbReference type="STRING" id="1324352.OK18_13500"/>
<evidence type="ECO:0000313" key="3">
    <source>
        <dbReference type="Proteomes" id="UP000035213"/>
    </source>
</evidence>
<dbReference type="Proteomes" id="UP000035213">
    <property type="component" value="Chromosome"/>
</dbReference>
<dbReference type="KEGG" id="cgn:OK18_13500"/>
<accession>A0A0G3M2S4</accession>
<protein>
    <recommendedName>
        <fullName evidence="5">Lipoprotein</fullName>
    </recommendedName>
</protein>
<evidence type="ECO:0000313" key="1">
    <source>
        <dbReference type="EMBL" id="AKK73481.1"/>
    </source>
</evidence>
<dbReference type="Proteomes" id="UP000501570">
    <property type="component" value="Chromosome"/>
</dbReference>
<dbReference type="EMBL" id="CP050995">
    <property type="protein sequence ID" value="QIY90695.1"/>
    <property type="molecule type" value="Genomic_DNA"/>
</dbReference>